<dbReference type="PRINTS" id="PR00455">
    <property type="entry name" value="HTHTETR"/>
</dbReference>
<dbReference type="PANTHER" id="PTHR30055">
    <property type="entry name" value="HTH-TYPE TRANSCRIPTIONAL REGULATOR RUTR"/>
    <property type="match status" value="1"/>
</dbReference>
<dbReference type="Pfam" id="PF00440">
    <property type="entry name" value="TetR_N"/>
    <property type="match status" value="1"/>
</dbReference>
<dbReference type="Proteomes" id="UP001501358">
    <property type="component" value="Unassembled WGS sequence"/>
</dbReference>
<evidence type="ECO:0000256" key="2">
    <source>
        <dbReference type="ARBA" id="ARBA00023125"/>
    </source>
</evidence>
<dbReference type="PROSITE" id="PS50977">
    <property type="entry name" value="HTH_TETR_2"/>
    <property type="match status" value="1"/>
</dbReference>
<evidence type="ECO:0000256" key="4">
    <source>
        <dbReference type="PROSITE-ProRule" id="PRU00335"/>
    </source>
</evidence>
<dbReference type="InterPro" id="IPR041347">
    <property type="entry name" value="MftR_C"/>
</dbReference>
<evidence type="ECO:0000313" key="7">
    <source>
        <dbReference type="EMBL" id="GAA2511320.1"/>
    </source>
</evidence>
<name>A0ABP6A6B7_9ACTN</name>
<dbReference type="EMBL" id="BAAATA010000057">
    <property type="protein sequence ID" value="GAA2511320.1"/>
    <property type="molecule type" value="Genomic_DNA"/>
</dbReference>
<evidence type="ECO:0000259" key="6">
    <source>
        <dbReference type="PROSITE" id="PS50977"/>
    </source>
</evidence>
<evidence type="ECO:0000313" key="8">
    <source>
        <dbReference type="Proteomes" id="UP001501358"/>
    </source>
</evidence>
<dbReference type="InterPro" id="IPR023772">
    <property type="entry name" value="DNA-bd_HTH_TetR-type_CS"/>
</dbReference>
<dbReference type="InterPro" id="IPR050109">
    <property type="entry name" value="HTH-type_TetR-like_transc_reg"/>
</dbReference>
<organism evidence="7 8">
    <name type="scientific">Streptomyces thermolineatus</name>
    <dbReference type="NCBI Taxonomy" id="44033"/>
    <lineage>
        <taxon>Bacteria</taxon>
        <taxon>Bacillati</taxon>
        <taxon>Actinomycetota</taxon>
        <taxon>Actinomycetes</taxon>
        <taxon>Kitasatosporales</taxon>
        <taxon>Streptomycetaceae</taxon>
        <taxon>Streptomyces</taxon>
    </lineage>
</organism>
<dbReference type="PANTHER" id="PTHR30055:SF238">
    <property type="entry name" value="MYCOFACTOCIN BIOSYNTHESIS TRANSCRIPTIONAL REGULATOR MFTR-RELATED"/>
    <property type="match status" value="1"/>
</dbReference>
<keyword evidence="3" id="KW-0804">Transcription</keyword>
<dbReference type="RefSeq" id="WP_344386148.1">
    <property type="nucleotide sequence ID" value="NZ_BAAATA010000057.1"/>
</dbReference>
<gene>
    <name evidence="7" type="ORF">GCM10010406_54520</name>
</gene>
<dbReference type="PROSITE" id="PS01081">
    <property type="entry name" value="HTH_TETR_1"/>
    <property type="match status" value="1"/>
</dbReference>
<feature type="domain" description="HTH tetR-type" evidence="6">
    <location>
        <begin position="20"/>
        <end position="80"/>
    </location>
</feature>
<protein>
    <submittedName>
        <fullName evidence="7">TetR family transcriptional regulator</fullName>
    </submittedName>
</protein>
<evidence type="ECO:0000256" key="3">
    <source>
        <dbReference type="ARBA" id="ARBA00023163"/>
    </source>
</evidence>
<keyword evidence="8" id="KW-1185">Reference proteome</keyword>
<evidence type="ECO:0000256" key="5">
    <source>
        <dbReference type="SAM" id="MobiDB-lite"/>
    </source>
</evidence>
<evidence type="ECO:0000256" key="1">
    <source>
        <dbReference type="ARBA" id="ARBA00023015"/>
    </source>
</evidence>
<dbReference type="Gene3D" id="1.10.357.10">
    <property type="entry name" value="Tetracycline Repressor, domain 2"/>
    <property type="match status" value="1"/>
</dbReference>
<reference evidence="8" key="1">
    <citation type="journal article" date="2019" name="Int. J. Syst. Evol. Microbiol.">
        <title>The Global Catalogue of Microorganisms (GCM) 10K type strain sequencing project: providing services to taxonomists for standard genome sequencing and annotation.</title>
        <authorList>
            <consortium name="The Broad Institute Genomics Platform"/>
            <consortium name="The Broad Institute Genome Sequencing Center for Infectious Disease"/>
            <person name="Wu L."/>
            <person name="Ma J."/>
        </authorList>
    </citation>
    <scope>NUCLEOTIDE SEQUENCE [LARGE SCALE GENOMIC DNA]</scope>
    <source>
        <strain evidence="8">JCM 6307</strain>
    </source>
</reference>
<dbReference type="SUPFAM" id="SSF46689">
    <property type="entry name" value="Homeodomain-like"/>
    <property type="match status" value="1"/>
</dbReference>
<feature type="compositionally biased region" description="Basic and acidic residues" evidence="5">
    <location>
        <begin position="12"/>
        <end position="21"/>
    </location>
</feature>
<dbReference type="InterPro" id="IPR001647">
    <property type="entry name" value="HTH_TetR"/>
</dbReference>
<keyword evidence="2 4" id="KW-0238">DNA-binding</keyword>
<proteinExistence type="predicted"/>
<feature type="DNA-binding region" description="H-T-H motif" evidence="4">
    <location>
        <begin position="43"/>
        <end position="62"/>
    </location>
</feature>
<dbReference type="InterPro" id="IPR009057">
    <property type="entry name" value="Homeodomain-like_sf"/>
</dbReference>
<keyword evidence="1" id="KW-0805">Transcription regulation</keyword>
<dbReference type="Pfam" id="PF17754">
    <property type="entry name" value="TetR_C_14"/>
    <property type="match status" value="1"/>
</dbReference>
<accession>A0ABP6A6B7</accession>
<feature type="region of interest" description="Disordered" evidence="5">
    <location>
        <begin position="1"/>
        <end position="21"/>
    </location>
</feature>
<sequence>MDLPCRTAAPRESLRERRRRETRDELHAAALRLSRELGFEQVTVEMISEEAGVSPRTFFNYFPSKESALLTWPASFTPEARARFLAAPARDTRSVLRDVGELFASYLEASPPRRDEVEEVFRIAERTPSVLAAVLAGFDALERELGALVAERTGRGTGDRTADLVSGVSMAAVRVAMRRWAQDHGCEQPAPEFVRESFALLKDLTSPLEEAATASS</sequence>
<comment type="caution">
    <text evidence="7">The sequence shown here is derived from an EMBL/GenBank/DDBJ whole genome shotgun (WGS) entry which is preliminary data.</text>
</comment>